<keyword evidence="1" id="KW-0489">Methyltransferase</keyword>
<evidence type="ECO:0000256" key="2">
    <source>
        <dbReference type="ARBA" id="ARBA00022679"/>
    </source>
</evidence>
<feature type="domain" description="O-methyltransferase dimerisation" evidence="4">
    <location>
        <begin position="22"/>
        <end position="88"/>
    </location>
</feature>
<keyword evidence="2" id="KW-0808">Transferase</keyword>
<accession>B8A9U1</accession>
<dbReference type="EMBL" id="CM000126">
    <property type="protein sequence ID" value="EEC71495.1"/>
    <property type="molecule type" value="Genomic_DNA"/>
</dbReference>
<evidence type="ECO:0000256" key="1">
    <source>
        <dbReference type="ARBA" id="ARBA00022603"/>
    </source>
</evidence>
<dbReference type="Pfam" id="PF08100">
    <property type="entry name" value="Dimerisation"/>
    <property type="match status" value="1"/>
</dbReference>
<dbReference type="STRING" id="39946.B8A9U1"/>
<dbReference type="PANTHER" id="PTHR11746">
    <property type="entry name" value="O-METHYLTRANSFERASE"/>
    <property type="match status" value="1"/>
</dbReference>
<dbReference type="OMA" id="PHLECIA"/>
<dbReference type="AlphaFoldDB" id="B8A9U1"/>
<dbReference type="GO" id="GO:0032259">
    <property type="term" value="P:methylation"/>
    <property type="evidence" value="ECO:0007669"/>
    <property type="project" value="UniProtKB-KW"/>
</dbReference>
<gene>
    <name evidence="5" type="ORF">OsI_03767</name>
</gene>
<reference evidence="5 6" key="1">
    <citation type="journal article" date="2005" name="PLoS Biol.">
        <title>The genomes of Oryza sativa: a history of duplications.</title>
        <authorList>
            <person name="Yu J."/>
            <person name="Wang J."/>
            <person name="Lin W."/>
            <person name="Li S."/>
            <person name="Li H."/>
            <person name="Zhou J."/>
            <person name="Ni P."/>
            <person name="Dong W."/>
            <person name="Hu S."/>
            <person name="Zeng C."/>
            <person name="Zhang J."/>
            <person name="Zhang Y."/>
            <person name="Li R."/>
            <person name="Xu Z."/>
            <person name="Li S."/>
            <person name="Li X."/>
            <person name="Zheng H."/>
            <person name="Cong L."/>
            <person name="Lin L."/>
            <person name="Yin J."/>
            <person name="Geng J."/>
            <person name="Li G."/>
            <person name="Shi J."/>
            <person name="Liu J."/>
            <person name="Lv H."/>
            <person name="Li J."/>
            <person name="Wang J."/>
            <person name="Deng Y."/>
            <person name="Ran L."/>
            <person name="Shi X."/>
            <person name="Wang X."/>
            <person name="Wu Q."/>
            <person name="Li C."/>
            <person name="Ren X."/>
            <person name="Wang J."/>
            <person name="Wang X."/>
            <person name="Li D."/>
            <person name="Liu D."/>
            <person name="Zhang X."/>
            <person name="Ji Z."/>
            <person name="Zhao W."/>
            <person name="Sun Y."/>
            <person name="Zhang Z."/>
            <person name="Bao J."/>
            <person name="Han Y."/>
            <person name="Dong L."/>
            <person name="Ji J."/>
            <person name="Chen P."/>
            <person name="Wu S."/>
            <person name="Liu J."/>
            <person name="Xiao Y."/>
            <person name="Bu D."/>
            <person name="Tan J."/>
            <person name="Yang L."/>
            <person name="Ye C."/>
            <person name="Zhang J."/>
            <person name="Xu J."/>
            <person name="Zhou Y."/>
            <person name="Yu Y."/>
            <person name="Zhang B."/>
            <person name="Zhuang S."/>
            <person name="Wei H."/>
            <person name="Liu B."/>
            <person name="Lei M."/>
            <person name="Yu H."/>
            <person name="Li Y."/>
            <person name="Xu H."/>
            <person name="Wei S."/>
            <person name="He X."/>
            <person name="Fang L."/>
            <person name="Zhang Z."/>
            <person name="Zhang Y."/>
            <person name="Huang X."/>
            <person name="Su Z."/>
            <person name="Tong W."/>
            <person name="Li J."/>
            <person name="Tong Z."/>
            <person name="Li S."/>
            <person name="Ye J."/>
            <person name="Wang L."/>
            <person name="Fang L."/>
            <person name="Lei T."/>
            <person name="Chen C."/>
            <person name="Chen H."/>
            <person name="Xu Z."/>
            <person name="Li H."/>
            <person name="Huang H."/>
            <person name="Zhang F."/>
            <person name="Xu H."/>
            <person name="Li N."/>
            <person name="Zhao C."/>
            <person name="Li S."/>
            <person name="Dong L."/>
            <person name="Huang Y."/>
            <person name="Li L."/>
            <person name="Xi Y."/>
            <person name="Qi Q."/>
            <person name="Li W."/>
            <person name="Zhang B."/>
            <person name="Hu W."/>
            <person name="Zhang Y."/>
            <person name="Tian X."/>
            <person name="Jiao Y."/>
            <person name="Liang X."/>
            <person name="Jin J."/>
            <person name="Gao L."/>
            <person name="Zheng W."/>
            <person name="Hao B."/>
            <person name="Liu S."/>
            <person name="Wang W."/>
            <person name="Yuan L."/>
            <person name="Cao M."/>
            <person name="McDermott J."/>
            <person name="Samudrala R."/>
            <person name="Wang J."/>
            <person name="Wong G.K."/>
            <person name="Yang H."/>
        </authorList>
    </citation>
    <scope>NUCLEOTIDE SEQUENCE [LARGE SCALE GENOMIC DNA]</scope>
    <source>
        <strain evidence="6">cv. 93-11</strain>
    </source>
</reference>
<organism evidence="5 6">
    <name type="scientific">Oryza sativa subsp. indica</name>
    <name type="common">Rice</name>
    <dbReference type="NCBI Taxonomy" id="39946"/>
    <lineage>
        <taxon>Eukaryota</taxon>
        <taxon>Viridiplantae</taxon>
        <taxon>Streptophyta</taxon>
        <taxon>Embryophyta</taxon>
        <taxon>Tracheophyta</taxon>
        <taxon>Spermatophyta</taxon>
        <taxon>Magnoliopsida</taxon>
        <taxon>Liliopsida</taxon>
        <taxon>Poales</taxon>
        <taxon>Poaceae</taxon>
        <taxon>BOP clade</taxon>
        <taxon>Oryzoideae</taxon>
        <taxon>Oryzeae</taxon>
        <taxon>Oryzinae</taxon>
        <taxon>Oryza</taxon>
        <taxon>Oryza sativa</taxon>
    </lineage>
</organism>
<evidence type="ECO:0000256" key="3">
    <source>
        <dbReference type="ARBA" id="ARBA00022691"/>
    </source>
</evidence>
<protein>
    <recommendedName>
        <fullName evidence="4">O-methyltransferase dimerisation domain-containing protein</fullName>
    </recommendedName>
</protein>
<dbReference type="Proteomes" id="UP000007015">
    <property type="component" value="Chromosome 1"/>
</dbReference>
<dbReference type="InterPro" id="IPR036388">
    <property type="entry name" value="WH-like_DNA-bd_sf"/>
</dbReference>
<dbReference type="InterPro" id="IPR016461">
    <property type="entry name" value="COMT-like"/>
</dbReference>
<dbReference type="FunFam" id="1.10.10.10:FF:000213">
    <property type="entry name" value="Coniferyl alcohol 9-O-methyltransferase"/>
    <property type="match status" value="1"/>
</dbReference>
<name>B8A9U1_ORYSI</name>
<dbReference type="InterPro" id="IPR012967">
    <property type="entry name" value="COMT_dimerisation"/>
</dbReference>
<keyword evidence="6" id="KW-1185">Reference proteome</keyword>
<evidence type="ECO:0000313" key="5">
    <source>
        <dbReference type="EMBL" id="EEC71495.1"/>
    </source>
</evidence>
<dbReference type="Gramene" id="BGIOSGA004473-TA">
    <property type="protein sequence ID" value="BGIOSGA004473-PA"/>
    <property type="gene ID" value="BGIOSGA004473"/>
</dbReference>
<dbReference type="GO" id="GO:0046983">
    <property type="term" value="F:protein dimerization activity"/>
    <property type="evidence" value="ECO:0007669"/>
    <property type="project" value="InterPro"/>
</dbReference>
<dbReference type="PROSITE" id="PS51683">
    <property type="entry name" value="SAM_OMT_II"/>
    <property type="match status" value="1"/>
</dbReference>
<dbReference type="SUPFAM" id="SSF46785">
    <property type="entry name" value="Winged helix' DNA-binding domain"/>
    <property type="match status" value="1"/>
</dbReference>
<evidence type="ECO:0000259" key="4">
    <source>
        <dbReference type="Pfam" id="PF08100"/>
    </source>
</evidence>
<evidence type="ECO:0000313" key="6">
    <source>
        <dbReference type="Proteomes" id="UP000007015"/>
    </source>
</evidence>
<sequence>MDASSNSDLAADELLRAQAELWNHIFAYTKSMSLRCAVELGIPDAVHRRGGAVTVPELVAELALPRSREPFLRRLMRLLAHGGLFDAAAGLEEIIHRTHRLARSSPPATSARWGNV</sequence>
<proteinExistence type="predicted"/>
<dbReference type="Gene3D" id="1.10.10.10">
    <property type="entry name" value="Winged helix-like DNA-binding domain superfamily/Winged helix DNA-binding domain"/>
    <property type="match status" value="1"/>
</dbReference>
<dbReference type="GO" id="GO:0008168">
    <property type="term" value="F:methyltransferase activity"/>
    <property type="evidence" value="ECO:0007669"/>
    <property type="project" value="UniProtKB-KW"/>
</dbReference>
<keyword evidence="3" id="KW-0949">S-adenosyl-L-methionine</keyword>
<dbReference type="HOGENOM" id="CLU_143757_0_0_1"/>
<dbReference type="InterPro" id="IPR036390">
    <property type="entry name" value="WH_DNA-bd_sf"/>
</dbReference>